<evidence type="ECO:0000313" key="3">
    <source>
        <dbReference type="Proteomes" id="UP001642484"/>
    </source>
</evidence>
<gene>
    <name evidence="2" type="ORF">CCMP2556_LOCUS28373</name>
</gene>
<evidence type="ECO:0008006" key="4">
    <source>
        <dbReference type="Google" id="ProtNLM"/>
    </source>
</evidence>
<reference evidence="2 3" key="1">
    <citation type="submission" date="2024-02" db="EMBL/GenBank/DDBJ databases">
        <authorList>
            <person name="Chen Y."/>
            <person name="Shah S."/>
            <person name="Dougan E. K."/>
            <person name="Thang M."/>
            <person name="Chan C."/>
        </authorList>
    </citation>
    <scope>NUCLEOTIDE SEQUENCE [LARGE SCALE GENOMIC DNA]</scope>
</reference>
<keyword evidence="3" id="KW-1185">Reference proteome</keyword>
<name>A0ABP0N580_9DINO</name>
<organism evidence="2 3">
    <name type="scientific">Durusdinium trenchii</name>
    <dbReference type="NCBI Taxonomy" id="1381693"/>
    <lineage>
        <taxon>Eukaryota</taxon>
        <taxon>Sar</taxon>
        <taxon>Alveolata</taxon>
        <taxon>Dinophyceae</taxon>
        <taxon>Suessiales</taxon>
        <taxon>Symbiodiniaceae</taxon>
        <taxon>Durusdinium</taxon>
    </lineage>
</organism>
<evidence type="ECO:0000256" key="1">
    <source>
        <dbReference type="SAM" id="SignalP"/>
    </source>
</evidence>
<dbReference type="EMBL" id="CAXAMN010021275">
    <property type="protein sequence ID" value="CAK9057504.1"/>
    <property type="molecule type" value="Genomic_DNA"/>
</dbReference>
<feature type="chain" id="PRO_5045711438" description="Secreted protein" evidence="1">
    <location>
        <begin position="19"/>
        <end position="143"/>
    </location>
</feature>
<dbReference type="Proteomes" id="UP001642484">
    <property type="component" value="Unassembled WGS sequence"/>
</dbReference>
<evidence type="ECO:0000313" key="2">
    <source>
        <dbReference type="EMBL" id="CAK9057504.1"/>
    </source>
</evidence>
<protein>
    <recommendedName>
        <fullName evidence="4">Secreted protein</fullName>
    </recommendedName>
</protein>
<comment type="caution">
    <text evidence="2">The sequence shown here is derived from an EMBL/GenBank/DDBJ whole genome shotgun (WGS) entry which is preliminary data.</text>
</comment>
<feature type="signal peptide" evidence="1">
    <location>
        <begin position="1"/>
        <end position="18"/>
    </location>
</feature>
<keyword evidence="1" id="KW-0732">Signal</keyword>
<proteinExistence type="predicted"/>
<accession>A0ABP0N580</accession>
<sequence>MLVQCMLLLFSVCLPVIQEKIEKSAASSPSLWCSRISCTASAWFVANSQNTTRAVVHHSALSNTFLERHRLSLSLDSNICNYHLDRLRLVLFPTQGPEIGRQKGRGIRRPFETTRRCRGFSSLKHAHPLKPLCAAAVLLVHGE</sequence>